<name>A0A8D9B226_9HEMI</name>
<dbReference type="EMBL" id="HBUF01599151">
    <property type="protein sequence ID" value="CAG6775636.1"/>
    <property type="molecule type" value="Transcribed_RNA"/>
</dbReference>
<protein>
    <submittedName>
        <fullName evidence="2">Uncharacterized protein</fullName>
    </submittedName>
</protein>
<sequence length="103" mass="12232">MLNLDSSRILPKQKYRVLFYSGSSIFDVIRSQMRQFERHLKTLFFVSISVQHEYYFETNQSRPYENIAGGIVGEVKTRFAFIVNLFDWASFTGLFTIFTVYMF</sequence>
<proteinExistence type="predicted"/>
<accession>A0A8D9B226</accession>
<keyword evidence="1" id="KW-0472">Membrane</keyword>
<reference evidence="2" key="1">
    <citation type="submission" date="2021-05" db="EMBL/GenBank/DDBJ databases">
        <authorList>
            <person name="Alioto T."/>
            <person name="Alioto T."/>
            <person name="Gomez Garrido J."/>
        </authorList>
    </citation>
    <scope>NUCLEOTIDE SEQUENCE</scope>
</reference>
<feature type="transmembrane region" description="Helical" evidence="1">
    <location>
        <begin position="79"/>
        <end position="102"/>
    </location>
</feature>
<organism evidence="2">
    <name type="scientific">Cacopsylla melanoneura</name>
    <dbReference type="NCBI Taxonomy" id="428564"/>
    <lineage>
        <taxon>Eukaryota</taxon>
        <taxon>Metazoa</taxon>
        <taxon>Ecdysozoa</taxon>
        <taxon>Arthropoda</taxon>
        <taxon>Hexapoda</taxon>
        <taxon>Insecta</taxon>
        <taxon>Pterygota</taxon>
        <taxon>Neoptera</taxon>
        <taxon>Paraneoptera</taxon>
        <taxon>Hemiptera</taxon>
        <taxon>Sternorrhyncha</taxon>
        <taxon>Psylloidea</taxon>
        <taxon>Psyllidae</taxon>
        <taxon>Psyllinae</taxon>
        <taxon>Cacopsylla</taxon>
    </lineage>
</organism>
<dbReference type="AlphaFoldDB" id="A0A8D9B226"/>
<evidence type="ECO:0000313" key="2">
    <source>
        <dbReference type="EMBL" id="CAG6775636.1"/>
    </source>
</evidence>
<keyword evidence="1" id="KW-1133">Transmembrane helix</keyword>
<keyword evidence="1" id="KW-0812">Transmembrane</keyword>
<evidence type="ECO:0000256" key="1">
    <source>
        <dbReference type="SAM" id="Phobius"/>
    </source>
</evidence>